<dbReference type="PANTHER" id="PTHR43808">
    <property type="entry name" value="ACETYLORNITHINE DEACETYLASE"/>
    <property type="match status" value="1"/>
</dbReference>
<keyword evidence="2" id="KW-1185">Reference proteome</keyword>
<dbReference type="RefSeq" id="WP_166505319.1">
    <property type="nucleotide sequence ID" value="NZ_LN650648.1"/>
</dbReference>
<dbReference type="EMBL" id="LN650648">
    <property type="protein sequence ID" value="CEI72737.1"/>
    <property type="molecule type" value="Genomic_DNA"/>
</dbReference>
<dbReference type="AlphaFoldDB" id="A0A2P2BQW6"/>
<evidence type="ECO:0000313" key="2">
    <source>
        <dbReference type="Proteomes" id="UP000245695"/>
    </source>
</evidence>
<accession>A0A2P2BQW6</accession>
<dbReference type="Proteomes" id="UP000245695">
    <property type="component" value="Chromosome 1"/>
</dbReference>
<sequence>MWLNSEELKSLAIELVGQNSVSGTNNEENMAKLVYKKLSELDYYKENPNHLYLVPLNDNLNRYFVCALMKSKKPTKKTLLTVAHMDTVGIEDAGNLKEYILKPYEYTKRLRDNIDNLDEDSKKDLLSGEWLFGRGIMDMKTGLSIQMSLIEYFSKLEDFEGNIMLLAVPDEETNSEGAINAIPFANKILEKENLEAITVLNCEPDFASYPGDDNKYIYLGTCGKLLPGFYVVGKETHVGESLSGINANLIASELISRLDVNTEFCEDVSGEVTMPPTCLKYKDTKDLYNVQTPISSIIYYNLQTFKMNPKEAIDKFRYVCEESINEAYNKVKKYQEIYKNKSNLPVKDMDLDVKVLTFDEFYSQVLKDNGEDFKSHLDEMINIWIEDETLDERDVSTNIVKEVHKFSKDRNPMIIIFFAPPYYPHVGLDESREFDKKLIKVADKIIEKGKREYNVDIKKQKYFQGLSDLSYFALQDADDVIDFLKPNMPSLGYKYKLPLEDIKKLNLPVINYGPHGRDPHKFTERILVDYSYEVAPKLIRDLVYEIFNIK</sequence>
<dbReference type="PANTHER" id="PTHR43808:SF27">
    <property type="entry name" value="PROTEIN ROCB"/>
    <property type="match status" value="1"/>
</dbReference>
<organism evidence="1 2">
    <name type="scientific">Romboutsia hominis</name>
    <dbReference type="NCBI Taxonomy" id="1507512"/>
    <lineage>
        <taxon>Bacteria</taxon>
        <taxon>Bacillati</taxon>
        <taxon>Bacillota</taxon>
        <taxon>Clostridia</taxon>
        <taxon>Peptostreptococcales</taxon>
        <taxon>Peptostreptococcaceae</taxon>
        <taxon>Romboutsia</taxon>
    </lineage>
</organism>
<dbReference type="InterPro" id="IPR002933">
    <property type="entry name" value="Peptidase_M20"/>
</dbReference>
<name>A0A2P2BQW6_9FIRM</name>
<gene>
    <name evidence="1" type="ORF">FRIFI_1200</name>
</gene>
<evidence type="ECO:0000313" key="1">
    <source>
        <dbReference type="EMBL" id="CEI72737.1"/>
    </source>
</evidence>
<dbReference type="PIRSF" id="PIRSF010386">
    <property type="entry name" value="RocB"/>
    <property type="match status" value="1"/>
</dbReference>
<dbReference type="SUPFAM" id="SSF53187">
    <property type="entry name" value="Zn-dependent exopeptidases"/>
    <property type="match status" value="1"/>
</dbReference>
<dbReference type="KEGG" id="rhom:FRIFI_1200"/>
<dbReference type="Gene3D" id="3.40.630.10">
    <property type="entry name" value="Zn peptidases"/>
    <property type="match status" value="1"/>
</dbReference>
<dbReference type="InterPro" id="IPR012166">
    <property type="entry name" value="Uncharacterised_RocB"/>
</dbReference>
<dbReference type="InterPro" id="IPR050072">
    <property type="entry name" value="Peptidase_M20A"/>
</dbReference>
<dbReference type="Pfam" id="PF01546">
    <property type="entry name" value="Peptidase_M20"/>
    <property type="match status" value="1"/>
</dbReference>
<reference evidence="1 2" key="1">
    <citation type="submission" date="2014-09" db="EMBL/GenBank/DDBJ databases">
        <authorList>
            <person name="Hornung B.V."/>
        </authorList>
    </citation>
    <scope>NUCLEOTIDE SEQUENCE [LARGE SCALE GENOMIC DNA]</scope>
    <source>
        <strain evidence="1 2">FRIFI</strain>
    </source>
</reference>
<dbReference type="GO" id="GO:0016787">
    <property type="term" value="F:hydrolase activity"/>
    <property type="evidence" value="ECO:0007669"/>
    <property type="project" value="InterPro"/>
</dbReference>
<protein>
    <submittedName>
        <fullName evidence="1">Protein RocB</fullName>
    </submittedName>
</protein>
<proteinExistence type="predicted"/>